<dbReference type="EMBL" id="PGOL01005336">
    <property type="protein sequence ID" value="PKI35434.1"/>
    <property type="molecule type" value="Genomic_DNA"/>
</dbReference>
<evidence type="ECO:0000313" key="2">
    <source>
        <dbReference type="EMBL" id="PKI35434.1"/>
    </source>
</evidence>
<keyword evidence="4" id="KW-1185">Reference proteome</keyword>
<proteinExistence type="predicted"/>
<dbReference type="Proteomes" id="UP000197138">
    <property type="component" value="Unassembled WGS sequence"/>
</dbReference>
<dbReference type="Proteomes" id="UP000233551">
    <property type="component" value="Unassembled WGS sequence"/>
</dbReference>
<dbReference type="AlphaFoldDB" id="A0A218WH47"/>
<gene>
    <name evidence="1" type="ORF">CDL15_Pgr018057</name>
    <name evidence="2" type="ORF">CRG98_044177</name>
</gene>
<dbReference type="GeneID" id="116190054"/>
<evidence type="ECO:0000313" key="4">
    <source>
        <dbReference type="Proteomes" id="UP000233551"/>
    </source>
</evidence>
<dbReference type="PANTHER" id="PTHR33978">
    <property type="entry name" value="SERINE/THREONINE-KINASE"/>
    <property type="match status" value="1"/>
</dbReference>
<dbReference type="OrthoDB" id="1932439at2759"/>
<evidence type="ECO:0000313" key="3">
    <source>
        <dbReference type="Proteomes" id="UP000197138"/>
    </source>
</evidence>
<reference evidence="2 4" key="3">
    <citation type="submission" date="2017-11" db="EMBL/GenBank/DDBJ databases">
        <title>De-novo sequencing of pomegranate (Punica granatum L.) genome.</title>
        <authorList>
            <person name="Akparov Z."/>
            <person name="Amiraslanov A."/>
            <person name="Hajiyeva S."/>
            <person name="Abbasov M."/>
            <person name="Kaur K."/>
            <person name="Hamwieh A."/>
            <person name="Solovyev V."/>
            <person name="Salamov A."/>
            <person name="Braich B."/>
            <person name="Kosarev P."/>
            <person name="Mahmoud A."/>
            <person name="Hajiyev E."/>
            <person name="Babayeva S."/>
            <person name="Izzatullayeva V."/>
            <person name="Mammadov A."/>
            <person name="Mammadov A."/>
            <person name="Sharifova S."/>
            <person name="Ojaghi J."/>
            <person name="Eynullazada K."/>
            <person name="Bayramov B."/>
            <person name="Abdulazimova A."/>
            <person name="Shahmuradov I."/>
        </authorList>
    </citation>
    <scope>NUCLEOTIDE SEQUENCE [LARGE SCALE GENOMIC DNA]</scope>
    <source>
        <strain evidence="2">AG2017</strain>
        <strain evidence="4">cv. AG2017</strain>
        <tissue evidence="2">Leaf</tissue>
    </source>
</reference>
<reference evidence="3" key="1">
    <citation type="journal article" date="2017" name="Plant J.">
        <title>The pomegranate (Punica granatum L.) genome and the genomics of punicalagin biosynthesis.</title>
        <authorList>
            <person name="Qin G."/>
            <person name="Xu C."/>
            <person name="Ming R."/>
            <person name="Tang H."/>
            <person name="Guyot R."/>
            <person name="Kramer E.M."/>
            <person name="Hu Y."/>
            <person name="Yi X."/>
            <person name="Qi Y."/>
            <person name="Xu X."/>
            <person name="Gao Z."/>
            <person name="Pan H."/>
            <person name="Jian J."/>
            <person name="Tian Y."/>
            <person name="Yue Z."/>
            <person name="Xu Y."/>
        </authorList>
    </citation>
    <scope>NUCLEOTIDE SEQUENCE [LARGE SCALE GENOMIC DNA]</scope>
    <source>
        <strain evidence="3">cv. Dabenzi</strain>
    </source>
</reference>
<name>A0A218WH47_PUNGR</name>
<protein>
    <submittedName>
        <fullName evidence="1">Uncharacterized protein</fullName>
    </submittedName>
</protein>
<evidence type="ECO:0000313" key="1">
    <source>
        <dbReference type="EMBL" id="OWM72174.1"/>
    </source>
</evidence>
<dbReference type="STRING" id="22663.A0A218WH47"/>
<dbReference type="PANTHER" id="PTHR33978:SF4">
    <property type="entry name" value="SERINE_THREONINE-KINASE"/>
    <property type="match status" value="1"/>
</dbReference>
<dbReference type="EMBL" id="MTKT01004293">
    <property type="protein sequence ID" value="OWM72174.1"/>
    <property type="molecule type" value="Genomic_DNA"/>
</dbReference>
<accession>A0A218WH47</accession>
<reference evidence="1" key="2">
    <citation type="submission" date="2017-06" db="EMBL/GenBank/DDBJ databases">
        <title>The pomegranate genome and the genomics of punicalagin biosynthesis.</title>
        <authorList>
            <person name="Xu C."/>
        </authorList>
    </citation>
    <scope>NUCLEOTIDE SEQUENCE [LARGE SCALE GENOMIC DNA]</scope>
    <source>
        <tissue evidence="1">Fresh leaf</tissue>
    </source>
</reference>
<comment type="caution">
    <text evidence="1">The sequence shown here is derived from an EMBL/GenBank/DDBJ whole genome shotgun (WGS) entry which is preliminary data.</text>
</comment>
<organism evidence="1 3">
    <name type="scientific">Punica granatum</name>
    <name type="common">Pomegranate</name>
    <dbReference type="NCBI Taxonomy" id="22663"/>
    <lineage>
        <taxon>Eukaryota</taxon>
        <taxon>Viridiplantae</taxon>
        <taxon>Streptophyta</taxon>
        <taxon>Embryophyta</taxon>
        <taxon>Tracheophyta</taxon>
        <taxon>Spermatophyta</taxon>
        <taxon>Magnoliopsida</taxon>
        <taxon>eudicotyledons</taxon>
        <taxon>Gunneridae</taxon>
        <taxon>Pentapetalae</taxon>
        <taxon>rosids</taxon>
        <taxon>malvids</taxon>
        <taxon>Myrtales</taxon>
        <taxon>Lythraceae</taxon>
        <taxon>Punica</taxon>
    </lineage>
</organism>
<sequence length="171" mass="18887">MEKPAQLKKLTIQIDRPKSAVWDCGSTLYDSFELKSFKNQLDSAISSRTLSMPHLPDHCVPTAVFDPAVPTQPISSYKKPSKISRSLNKLVRSIFRTKRGSSGSMFRVKGDRQGRDGFYILYDKSGALTTIPEAPEIDHLASLSPEINSLVRRTASDRFAAPSVGISCAQK</sequence>